<dbReference type="Proteomes" id="UP000193834">
    <property type="component" value="Unassembled WGS sequence"/>
</dbReference>
<reference evidence="1 2" key="1">
    <citation type="submission" date="2017-04" db="EMBL/GenBank/DDBJ databases">
        <authorList>
            <person name="Afonso C.L."/>
            <person name="Miller P.J."/>
            <person name="Scott M.A."/>
            <person name="Spackman E."/>
            <person name="Goraichik I."/>
            <person name="Dimitrov K.M."/>
            <person name="Suarez D.L."/>
            <person name="Swayne D.E."/>
        </authorList>
    </citation>
    <scope>NUCLEOTIDE SEQUENCE [LARGE SCALE GENOMIC DNA]</scope>
    <source>
        <strain evidence="1 2">11</strain>
    </source>
</reference>
<gene>
    <name evidence="1" type="ORF">SAMN06295960_4670</name>
</gene>
<dbReference type="RefSeq" id="WP_085498570.1">
    <property type="nucleotide sequence ID" value="NZ_FXAZ01000009.1"/>
</dbReference>
<evidence type="ECO:0000313" key="1">
    <source>
        <dbReference type="EMBL" id="SMG58344.1"/>
    </source>
</evidence>
<keyword evidence="2" id="KW-1185">Reference proteome</keyword>
<dbReference type="Pfam" id="PF05595">
    <property type="entry name" value="DUF771"/>
    <property type="match status" value="1"/>
</dbReference>
<dbReference type="InterPro" id="IPR008489">
    <property type="entry name" value="DUF771"/>
</dbReference>
<dbReference type="OrthoDB" id="2187161at2"/>
<dbReference type="AlphaFoldDB" id="A0A1X7LXV9"/>
<sequence>MQSLNVQLTIPIPDDMVLIHKVEYEGLKANELTGVYWNMKDLEERINRKSVWIKENILYPTKFRAVLDSENGGFVFYPKAQGQNWAFQATKMADFLEKRFSQIFSS</sequence>
<protein>
    <submittedName>
        <fullName evidence="1">Prophage pi2 protein 07</fullName>
    </submittedName>
</protein>
<organism evidence="1 2">
    <name type="scientific">Paenibacillus aquistagni</name>
    <dbReference type="NCBI Taxonomy" id="1852522"/>
    <lineage>
        <taxon>Bacteria</taxon>
        <taxon>Bacillati</taxon>
        <taxon>Bacillota</taxon>
        <taxon>Bacilli</taxon>
        <taxon>Bacillales</taxon>
        <taxon>Paenibacillaceae</taxon>
        <taxon>Paenibacillus</taxon>
    </lineage>
</organism>
<proteinExistence type="predicted"/>
<evidence type="ECO:0000313" key="2">
    <source>
        <dbReference type="Proteomes" id="UP000193834"/>
    </source>
</evidence>
<accession>A0A1X7LXV9</accession>
<dbReference type="EMBL" id="FXAZ01000009">
    <property type="protein sequence ID" value="SMG58344.1"/>
    <property type="molecule type" value="Genomic_DNA"/>
</dbReference>
<name>A0A1X7LXV9_9BACL</name>
<dbReference type="STRING" id="1852522.SAMN06295960_4670"/>